<evidence type="ECO:0000256" key="1">
    <source>
        <dbReference type="ARBA" id="ARBA00004117"/>
    </source>
</evidence>
<feature type="domain" description="Flagellar hook protein FlgE D2" evidence="8">
    <location>
        <begin position="142"/>
        <end position="269"/>
    </location>
</feature>
<dbReference type="EMBL" id="CP056030">
    <property type="protein sequence ID" value="QKZ07326.1"/>
    <property type="molecule type" value="Genomic_DNA"/>
</dbReference>
<comment type="similarity">
    <text evidence="2 5">Belongs to the flagella basal body rod proteins family.</text>
</comment>
<dbReference type="Proteomes" id="UP000509568">
    <property type="component" value="Chromosome"/>
</dbReference>
<dbReference type="AlphaFoldDB" id="A0A7D5HK42"/>
<evidence type="ECO:0000256" key="3">
    <source>
        <dbReference type="ARBA" id="ARBA00019015"/>
    </source>
</evidence>
<evidence type="ECO:0000256" key="5">
    <source>
        <dbReference type="RuleBase" id="RU362116"/>
    </source>
</evidence>
<dbReference type="Pfam" id="PF00460">
    <property type="entry name" value="Flg_bb_rod"/>
    <property type="match status" value="1"/>
</dbReference>
<dbReference type="InterPro" id="IPR037925">
    <property type="entry name" value="FlgE/F/G-like"/>
</dbReference>
<feature type="domain" description="Flagellar basal-body/hook protein C-terminal" evidence="7">
    <location>
        <begin position="343"/>
        <end position="387"/>
    </location>
</feature>
<evidence type="ECO:0000259" key="8">
    <source>
        <dbReference type="Pfam" id="PF07559"/>
    </source>
</evidence>
<comment type="subcellular location">
    <subcellularLocation>
        <location evidence="1 5">Bacterial flagellum basal body</location>
    </subcellularLocation>
</comment>
<dbReference type="PROSITE" id="PS00588">
    <property type="entry name" value="FLAGELLA_BB_ROD"/>
    <property type="match status" value="1"/>
</dbReference>
<dbReference type="InterPro" id="IPR011491">
    <property type="entry name" value="FlgE_D2"/>
</dbReference>
<feature type="domain" description="Flagellar basal body rod protein N-terminal" evidence="6">
    <location>
        <begin position="6"/>
        <end position="33"/>
    </location>
</feature>
<keyword evidence="4 5" id="KW-0975">Bacterial flagellum</keyword>
<keyword evidence="10" id="KW-0282">Flagellum</keyword>
<proteinExistence type="inferred from homology"/>
<dbReference type="InterPro" id="IPR020013">
    <property type="entry name" value="Flagellar_FlgE/F/G"/>
</dbReference>
<evidence type="ECO:0000256" key="2">
    <source>
        <dbReference type="ARBA" id="ARBA00009677"/>
    </source>
</evidence>
<dbReference type="Pfam" id="PF22692">
    <property type="entry name" value="LlgE_F_G_D1"/>
    <property type="match status" value="1"/>
</dbReference>
<comment type="function">
    <text evidence="5">A flexible structure which links the flagellar filament to the drive apparatus in the basal body.</text>
</comment>
<dbReference type="Pfam" id="PF07559">
    <property type="entry name" value="FlgE_D2"/>
    <property type="match status" value="1"/>
</dbReference>
<keyword evidence="10" id="KW-0969">Cilium</keyword>
<dbReference type="GO" id="GO:0005829">
    <property type="term" value="C:cytosol"/>
    <property type="evidence" value="ECO:0007669"/>
    <property type="project" value="TreeGrafter"/>
</dbReference>
<evidence type="ECO:0000259" key="7">
    <source>
        <dbReference type="Pfam" id="PF06429"/>
    </source>
</evidence>
<dbReference type="GO" id="GO:0009425">
    <property type="term" value="C:bacterial-type flagellum basal body"/>
    <property type="evidence" value="ECO:0007669"/>
    <property type="project" value="UniProtKB-SubCell"/>
</dbReference>
<name>A0A7D5HK42_9PSED</name>
<dbReference type="NCBIfam" id="NF004238">
    <property type="entry name" value="PRK05682.1-1"/>
    <property type="match status" value="1"/>
</dbReference>
<feature type="domain" description="Flagellar hook protein FlgE/F/G-like D1" evidence="9">
    <location>
        <begin position="76"/>
        <end position="127"/>
    </location>
</feature>
<gene>
    <name evidence="10" type="ORF">HWQ56_27505</name>
</gene>
<evidence type="ECO:0000256" key="4">
    <source>
        <dbReference type="ARBA" id="ARBA00023143"/>
    </source>
</evidence>
<dbReference type="NCBIfam" id="TIGR03506">
    <property type="entry name" value="FlgEFG_subfam"/>
    <property type="match status" value="1"/>
</dbReference>
<dbReference type="GO" id="GO:0071978">
    <property type="term" value="P:bacterial-type flagellum-dependent swarming motility"/>
    <property type="evidence" value="ECO:0007669"/>
    <property type="project" value="TreeGrafter"/>
</dbReference>
<dbReference type="InterPro" id="IPR053967">
    <property type="entry name" value="LlgE_F_G-like_D1"/>
</dbReference>
<dbReference type="InterPro" id="IPR019776">
    <property type="entry name" value="Flagellar_basal_body_rod_CS"/>
</dbReference>
<dbReference type="SUPFAM" id="SSF117143">
    <property type="entry name" value="Flagellar hook protein flgE"/>
    <property type="match status" value="1"/>
</dbReference>
<dbReference type="Gene3D" id="2.60.98.20">
    <property type="entry name" value="Flagellar hook protein FlgE"/>
    <property type="match status" value="1"/>
</dbReference>
<organism evidence="10 11">
    <name type="scientific">Pseudomonas eucalypticola</name>
    <dbReference type="NCBI Taxonomy" id="2599595"/>
    <lineage>
        <taxon>Bacteria</taxon>
        <taxon>Pseudomonadati</taxon>
        <taxon>Pseudomonadota</taxon>
        <taxon>Gammaproteobacteria</taxon>
        <taxon>Pseudomonadales</taxon>
        <taxon>Pseudomonadaceae</taxon>
        <taxon>Pseudomonas</taxon>
    </lineage>
</organism>
<dbReference type="Pfam" id="PF06429">
    <property type="entry name" value="Flg_bbr_C"/>
    <property type="match status" value="1"/>
</dbReference>
<keyword evidence="11" id="KW-1185">Reference proteome</keyword>
<dbReference type="InterPro" id="IPR037058">
    <property type="entry name" value="Falgellar_hook_FlgE_sf"/>
</dbReference>
<evidence type="ECO:0000313" key="10">
    <source>
        <dbReference type="EMBL" id="QKZ07326.1"/>
    </source>
</evidence>
<reference evidence="10 11" key="1">
    <citation type="submission" date="2020-06" db="EMBL/GenBank/DDBJ databases">
        <title>Pseudomonas eucalypticola sp. nov., an endophyte of Eucalyptus dunnii leaves with biocontrol ability of eucalyptus leaf blight.</title>
        <authorList>
            <person name="Liu Y."/>
            <person name="Song Z."/>
            <person name="Zeng H."/>
            <person name="Lu M."/>
            <person name="Wang X."/>
            <person name="Lian X."/>
            <person name="Zhang Q."/>
        </authorList>
    </citation>
    <scope>NUCLEOTIDE SEQUENCE [LARGE SCALE GENOMIC DNA]</scope>
    <source>
        <strain evidence="10 11">NP-1</strain>
    </source>
</reference>
<dbReference type="PANTHER" id="PTHR30435:SF1">
    <property type="entry name" value="FLAGELLAR HOOK PROTEIN FLGE"/>
    <property type="match status" value="1"/>
</dbReference>
<evidence type="ECO:0000313" key="11">
    <source>
        <dbReference type="Proteomes" id="UP000509568"/>
    </source>
</evidence>
<protein>
    <recommendedName>
        <fullName evidence="3 5">Flagellar hook protein FlgE</fullName>
    </recommendedName>
</protein>
<sequence>MGFSQALSGLSAASTDLNVISNNISNSETVGFKSSTTEFADVYADAEVGLGTSVSGVVQNFESGSLTTTDNDLDLAVSGDGFFVFNDGTTTTYSRDGQLTLSSDGYLENAAGAKLVGASGVIQIPSSGLQASATTEVDATLNLDSSSDAITSTFDATDATSYSYSTSATVYDSLGNSHSMTLYFAKSDDTNTWNVYTAIDGNTVTDDDGNAVSQEVAFDTSGLLTSGATATYSYDPDNGAAEMSIELDLTGTTQFGNDFELSSSSQDGYTSGSLTGFTIDSSGNVVASYSNDQTQIIDQIVLATFNNEQGLKAVGDNSWTATTESGVALLGTAGTGQLGSIESGVTEDSNVDLTTELVNLIIAQRNFQANSQSVKTQSEVLQQAVSLGS</sequence>
<keyword evidence="10" id="KW-0966">Cell projection</keyword>
<evidence type="ECO:0000259" key="9">
    <source>
        <dbReference type="Pfam" id="PF22692"/>
    </source>
</evidence>
<dbReference type="GO" id="GO:0009424">
    <property type="term" value="C:bacterial-type flagellum hook"/>
    <property type="evidence" value="ECO:0007669"/>
    <property type="project" value="TreeGrafter"/>
</dbReference>
<dbReference type="KEGG" id="pez:HWQ56_27505"/>
<dbReference type="RefSeq" id="WP_158157422.1">
    <property type="nucleotide sequence ID" value="NZ_CP056030.1"/>
</dbReference>
<dbReference type="InterPro" id="IPR001444">
    <property type="entry name" value="Flag_bb_rod_N"/>
</dbReference>
<accession>A0A7D5HK42</accession>
<dbReference type="PANTHER" id="PTHR30435">
    <property type="entry name" value="FLAGELLAR PROTEIN"/>
    <property type="match status" value="1"/>
</dbReference>
<dbReference type="InterPro" id="IPR010930">
    <property type="entry name" value="Flg_bb/hook_C_dom"/>
</dbReference>
<evidence type="ECO:0000259" key="6">
    <source>
        <dbReference type="Pfam" id="PF00460"/>
    </source>
</evidence>